<dbReference type="EMBL" id="CAMGYJ010000002">
    <property type="protein sequence ID" value="CAI0383202.1"/>
    <property type="molecule type" value="Genomic_DNA"/>
</dbReference>
<evidence type="ECO:0000256" key="2">
    <source>
        <dbReference type="SAM" id="MobiDB-lite"/>
    </source>
</evidence>
<proteinExistence type="predicted"/>
<protein>
    <recommendedName>
        <fullName evidence="3">C2 domain-containing protein</fullName>
    </recommendedName>
</protein>
<feature type="region of interest" description="Disordered" evidence="2">
    <location>
        <begin position="883"/>
        <end position="903"/>
    </location>
</feature>
<evidence type="ECO:0000313" key="5">
    <source>
        <dbReference type="Proteomes" id="UP001154282"/>
    </source>
</evidence>
<dbReference type="GO" id="GO:0006629">
    <property type="term" value="P:lipid metabolic process"/>
    <property type="evidence" value="ECO:0007669"/>
    <property type="project" value="InterPro"/>
</dbReference>
<keyword evidence="5" id="KW-1185">Reference proteome</keyword>
<dbReference type="InterPro" id="IPR029058">
    <property type="entry name" value="AB_hydrolase_fold"/>
</dbReference>
<gene>
    <name evidence="4" type="ORF">LITE_LOCUS3902</name>
</gene>
<dbReference type="SMART" id="SM00239">
    <property type="entry name" value="C2"/>
    <property type="match status" value="1"/>
</dbReference>
<organism evidence="4 5">
    <name type="scientific">Linum tenue</name>
    <dbReference type="NCBI Taxonomy" id="586396"/>
    <lineage>
        <taxon>Eukaryota</taxon>
        <taxon>Viridiplantae</taxon>
        <taxon>Streptophyta</taxon>
        <taxon>Embryophyta</taxon>
        <taxon>Tracheophyta</taxon>
        <taxon>Spermatophyta</taxon>
        <taxon>Magnoliopsida</taxon>
        <taxon>eudicotyledons</taxon>
        <taxon>Gunneridae</taxon>
        <taxon>Pentapetalae</taxon>
        <taxon>rosids</taxon>
        <taxon>fabids</taxon>
        <taxon>Malpighiales</taxon>
        <taxon>Linaceae</taxon>
        <taxon>Linum</taxon>
    </lineage>
</organism>
<keyword evidence="1" id="KW-0378">Hydrolase</keyword>
<dbReference type="Pfam" id="PF01764">
    <property type="entry name" value="Lipase_3"/>
    <property type="match status" value="1"/>
</dbReference>
<dbReference type="Pfam" id="PF00168">
    <property type="entry name" value="C2"/>
    <property type="match status" value="1"/>
</dbReference>
<dbReference type="GO" id="GO:0016787">
    <property type="term" value="F:hydrolase activity"/>
    <property type="evidence" value="ECO:0007669"/>
    <property type="project" value="UniProtKB-KW"/>
</dbReference>
<dbReference type="InterPro" id="IPR035892">
    <property type="entry name" value="C2_domain_sf"/>
</dbReference>
<accession>A0AAV0HDA9</accession>
<dbReference type="AlphaFoldDB" id="A0AAV0HDA9"/>
<dbReference type="PROSITE" id="PS50004">
    <property type="entry name" value="C2"/>
    <property type="match status" value="1"/>
</dbReference>
<evidence type="ECO:0000259" key="3">
    <source>
        <dbReference type="PROSITE" id="PS50004"/>
    </source>
</evidence>
<evidence type="ECO:0000313" key="4">
    <source>
        <dbReference type="EMBL" id="CAI0383202.1"/>
    </source>
</evidence>
<dbReference type="Gene3D" id="3.40.50.1820">
    <property type="entry name" value="alpha/beta hydrolase"/>
    <property type="match status" value="1"/>
</dbReference>
<dbReference type="SUPFAM" id="SSF53474">
    <property type="entry name" value="alpha/beta-Hydrolases"/>
    <property type="match status" value="1"/>
</dbReference>
<dbReference type="PANTHER" id="PTHR47759:SF2">
    <property type="entry name" value="TRIGLYCERIDE LIPASE"/>
    <property type="match status" value="1"/>
</dbReference>
<dbReference type="Gene3D" id="2.60.40.150">
    <property type="entry name" value="C2 domain"/>
    <property type="match status" value="1"/>
</dbReference>
<dbReference type="SUPFAM" id="SSF49562">
    <property type="entry name" value="C2 domain (Calcium/lipid-binding domain, CaLB)"/>
    <property type="match status" value="1"/>
</dbReference>
<sequence>MASLQIRCGTAHPRFCYRLASPLPSRISRNSRFRRRFPVRGRGGGLILRKESGRRRGSACLVRCSSGEDNALIEKVSEREQSDEPRPPFDINLAVVLAGFAFEAYATPPVSDFAPCLEKVGKREVDAGNCKTVYLSEPFVREIYDGQLFVKLKNGFDFPAMDPWGTSDPYAVIQLDGQHFKSNVKWGTKEPTWNEEFSFYIKLSPATSLQVAAWDANLVTPHKRMGNAIISLDSICDGNVHELQVELEGMGGGGKLVLEVRYKTFKEIEEEKKWWILPYVPEFLKNSGLESALKMMSGNESVPARQFVEYAFGQLQSFNDAYISKGQISGGYESEAVESSSSIVASDLTSKREVTNDAKCSKEDDPNSDNSNNDALDKSNGVENVKLADGSLTEKLFWGNFADVINQTVVQKLDLPVSLELKFDGFDLLKGIGLQSQEIANATYVESGLAAPEGQDGEKDKASGPPVTVAVQSSLPDVKKATRDLLKQTESVFGALMVLAASISKSNDEETHVSGESSTTDDEVITSSENQIVLDEKKAENQIVLDEKKAEEMRVLFSSAESAMEAWAMLASSAGHSSFIRSEFEKICFLDNESTDTQVKISLFWSFYSIHSFRARDLQVAIWRDSARRRIVIAFRGTEQTKWKDLVTDLMLVPAGLNPERIGGEFKEEVQVHTGFLSAYDSVRIRIMSIIKSSIGYQEDASDPPFKWHIYVTGHSLGGALATLLALELSSSKLIGRGAISVTMYNFGSPRVGNKMFAEAYNQKVKDSWRVVNHRDIIPTIPRLMGYCHVAHPVYLGPGELRDALENLELERDGYQVDVLGEATPDSLVSEFMKGERELIEKILQTEINIFRSIRDGSALMQHMEDFYYITLLEHVRSNYGSLPRAERSVQNNPTNSNGVNRT</sequence>
<comment type="caution">
    <text evidence="4">The sequence shown here is derived from an EMBL/GenBank/DDBJ whole genome shotgun (WGS) entry which is preliminary data.</text>
</comment>
<dbReference type="CDD" id="cd00030">
    <property type="entry name" value="C2"/>
    <property type="match status" value="1"/>
</dbReference>
<feature type="region of interest" description="Disordered" evidence="2">
    <location>
        <begin position="354"/>
        <end position="378"/>
    </location>
</feature>
<dbReference type="InterPro" id="IPR000008">
    <property type="entry name" value="C2_dom"/>
</dbReference>
<evidence type="ECO:0000256" key="1">
    <source>
        <dbReference type="ARBA" id="ARBA00022801"/>
    </source>
</evidence>
<dbReference type="CDD" id="cd00519">
    <property type="entry name" value="Lipase_3"/>
    <property type="match status" value="1"/>
</dbReference>
<name>A0AAV0HDA9_9ROSI</name>
<dbReference type="Proteomes" id="UP001154282">
    <property type="component" value="Unassembled WGS sequence"/>
</dbReference>
<dbReference type="PANTHER" id="PTHR47759">
    <property type="entry name" value="OS04G0509100 PROTEIN"/>
    <property type="match status" value="1"/>
</dbReference>
<dbReference type="InterPro" id="IPR002921">
    <property type="entry name" value="Fungal_lipase-type"/>
</dbReference>
<feature type="compositionally biased region" description="Polar residues" evidence="2">
    <location>
        <begin position="889"/>
        <end position="903"/>
    </location>
</feature>
<feature type="domain" description="C2" evidence="3">
    <location>
        <begin position="129"/>
        <end position="245"/>
    </location>
</feature>
<reference evidence="4" key="1">
    <citation type="submission" date="2022-08" db="EMBL/GenBank/DDBJ databases">
        <authorList>
            <person name="Gutierrez-Valencia J."/>
        </authorList>
    </citation>
    <scope>NUCLEOTIDE SEQUENCE</scope>
</reference>
<feature type="compositionally biased region" description="Basic and acidic residues" evidence="2">
    <location>
        <begin position="354"/>
        <end position="365"/>
    </location>
</feature>